<evidence type="ECO:0000313" key="1">
    <source>
        <dbReference type="EMBL" id="APU45294.1"/>
    </source>
</evidence>
<reference evidence="1 2" key="1">
    <citation type="submission" date="2016-12" db="EMBL/GenBank/DDBJ databases">
        <title>Complete Genome Sequence of Lactobacillus fermentum Strain SNUV175, a Probiotic for Treatment of Bacterial Vaginosis.</title>
        <authorList>
            <person name="Lee S."/>
            <person name="You H.J."/>
            <person name="Kwon B."/>
            <person name="Ko G."/>
        </authorList>
    </citation>
    <scope>NUCLEOTIDE SEQUENCE [LARGE SCALE GENOMIC DNA]</scope>
    <source>
        <strain evidence="1 2">SNUV175</strain>
    </source>
</reference>
<dbReference type="AlphaFoldDB" id="A0A1L7GTL1"/>
<evidence type="ECO:0008006" key="3">
    <source>
        <dbReference type="Google" id="ProtNLM"/>
    </source>
</evidence>
<sequence>MRLFEVIDPDRTAKNVADFLSGKGRYKYRGYPKLLEDEQVFGKVSSSGGDITGVHGSRHNWVEEVMIDKAHCREAISCVKDAINTCLPAQRTILKERYINGAKRGIVMQMVLIGGNDEYQDADIVARTRFAAALDKFVKARGCEDLIPPLQVWIQEWE</sequence>
<dbReference type="RefSeq" id="WP_049184034.1">
    <property type="nucleotide sequence ID" value="NZ_CP019030.1"/>
</dbReference>
<gene>
    <name evidence="1" type="ORF">BUW47_02035</name>
</gene>
<dbReference type="EMBL" id="CP019030">
    <property type="protein sequence ID" value="APU45294.1"/>
    <property type="molecule type" value="Genomic_DNA"/>
</dbReference>
<protein>
    <recommendedName>
        <fullName evidence="3">ArpU family transcriptional regulator</fullName>
    </recommendedName>
</protein>
<dbReference type="Proteomes" id="UP000185427">
    <property type="component" value="Chromosome"/>
</dbReference>
<name>A0A1L7GTL1_LIMFE</name>
<dbReference type="OrthoDB" id="9901818at2"/>
<accession>A0A1L7GTL1</accession>
<evidence type="ECO:0000313" key="2">
    <source>
        <dbReference type="Proteomes" id="UP000185427"/>
    </source>
</evidence>
<organism evidence="1 2">
    <name type="scientific">Limosilactobacillus fermentum</name>
    <name type="common">Lactobacillus fermentum</name>
    <dbReference type="NCBI Taxonomy" id="1613"/>
    <lineage>
        <taxon>Bacteria</taxon>
        <taxon>Bacillati</taxon>
        <taxon>Bacillota</taxon>
        <taxon>Bacilli</taxon>
        <taxon>Lactobacillales</taxon>
        <taxon>Lactobacillaceae</taxon>
        <taxon>Limosilactobacillus</taxon>
    </lineage>
</organism>
<proteinExistence type="predicted"/>